<dbReference type="EMBL" id="KZ678138">
    <property type="protein sequence ID" value="PSN64721.1"/>
    <property type="molecule type" value="Genomic_DNA"/>
</dbReference>
<organism evidence="1 2">
    <name type="scientific">Corynespora cassiicola Philippines</name>
    <dbReference type="NCBI Taxonomy" id="1448308"/>
    <lineage>
        <taxon>Eukaryota</taxon>
        <taxon>Fungi</taxon>
        <taxon>Dikarya</taxon>
        <taxon>Ascomycota</taxon>
        <taxon>Pezizomycotina</taxon>
        <taxon>Dothideomycetes</taxon>
        <taxon>Pleosporomycetidae</taxon>
        <taxon>Pleosporales</taxon>
        <taxon>Corynesporascaceae</taxon>
        <taxon>Corynespora</taxon>
    </lineage>
</organism>
<dbReference type="Proteomes" id="UP000240883">
    <property type="component" value="Unassembled WGS sequence"/>
</dbReference>
<gene>
    <name evidence="1" type="ORF">BS50DRAFT_576116</name>
</gene>
<evidence type="ECO:0000313" key="1">
    <source>
        <dbReference type="EMBL" id="PSN64721.1"/>
    </source>
</evidence>
<reference evidence="1 2" key="1">
    <citation type="journal article" date="2018" name="Front. Microbiol.">
        <title>Genome-Wide Analysis of Corynespora cassiicola Leaf Fall Disease Putative Effectors.</title>
        <authorList>
            <person name="Lopez D."/>
            <person name="Ribeiro S."/>
            <person name="Label P."/>
            <person name="Fumanal B."/>
            <person name="Venisse J.S."/>
            <person name="Kohler A."/>
            <person name="de Oliveira R.R."/>
            <person name="Labutti K."/>
            <person name="Lipzen A."/>
            <person name="Lail K."/>
            <person name="Bauer D."/>
            <person name="Ohm R.A."/>
            <person name="Barry K.W."/>
            <person name="Spatafora J."/>
            <person name="Grigoriev I.V."/>
            <person name="Martin F.M."/>
            <person name="Pujade-Renaud V."/>
        </authorList>
    </citation>
    <scope>NUCLEOTIDE SEQUENCE [LARGE SCALE GENOMIC DNA]</scope>
    <source>
        <strain evidence="1 2">Philippines</strain>
    </source>
</reference>
<accession>A0A2T2NH04</accession>
<name>A0A2T2NH04_CORCC</name>
<proteinExistence type="predicted"/>
<protein>
    <submittedName>
        <fullName evidence="1">Uncharacterized protein</fullName>
    </submittedName>
</protein>
<dbReference type="AlphaFoldDB" id="A0A2T2NH04"/>
<sequence>MPSSHVYPHILSTPWKAFNVASHMTQNPQPCYPWVSKLKIRRPPPYDAPKTPESCSTTFHRLTCL</sequence>
<evidence type="ECO:0000313" key="2">
    <source>
        <dbReference type="Proteomes" id="UP000240883"/>
    </source>
</evidence>
<keyword evidence="2" id="KW-1185">Reference proteome</keyword>